<dbReference type="InterPro" id="IPR035892">
    <property type="entry name" value="C2_domain_sf"/>
</dbReference>
<dbReference type="SMART" id="SM00054">
    <property type="entry name" value="EFh"/>
    <property type="match status" value="10"/>
</dbReference>
<keyword evidence="7" id="KW-1185">Reference proteome</keyword>
<accession>A0A1R2AZ57</accession>
<dbReference type="PANTHER" id="PTHR20875">
    <property type="entry name" value="EF-HAND CALCIUM-BINDING DOMAIN-CONTAINING PROTEIN 6-RELATED"/>
    <property type="match status" value="1"/>
</dbReference>
<evidence type="ECO:0000256" key="2">
    <source>
        <dbReference type="SAM" id="Coils"/>
    </source>
</evidence>
<keyword evidence="2" id="KW-0175">Coiled coil</keyword>
<dbReference type="InterPro" id="IPR000008">
    <property type="entry name" value="C2_dom"/>
</dbReference>
<dbReference type="GO" id="GO:0005509">
    <property type="term" value="F:calcium ion binding"/>
    <property type="evidence" value="ECO:0007669"/>
    <property type="project" value="InterPro"/>
</dbReference>
<dbReference type="CDD" id="cd00051">
    <property type="entry name" value="EFh"/>
    <property type="match status" value="5"/>
</dbReference>
<name>A0A1R2AZ57_9CILI</name>
<feature type="domain" description="EF-hand" evidence="5">
    <location>
        <begin position="1226"/>
        <end position="1261"/>
    </location>
</feature>
<dbReference type="PROSITE" id="PS00018">
    <property type="entry name" value="EF_HAND_1"/>
    <property type="match status" value="9"/>
</dbReference>
<dbReference type="InterPro" id="IPR021656">
    <property type="entry name" value="C2-C2_1"/>
</dbReference>
<feature type="domain" description="EF-hand" evidence="5">
    <location>
        <begin position="1503"/>
        <end position="1538"/>
    </location>
</feature>
<keyword evidence="1" id="KW-0106">Calcium</keyword>
<protein>
    <recommendedName>
        <fullName evidence="8">Calmodulin</fullName>
    </recommendedName>
</protein>
<dbReference type="Gene3D" id="2.60.40.150">
    <property type="entry name" value="C2 domain"/>
    <property type="match status" value="2"/>
</dbReference>
<dbReference type="Proteomes" id="UP000187209">
    <property type="component" value="Unassembled WGS sequence"/>
</dbReference>
<evidence type="ECO:0000256" key="1">
    <source>
        <dbReference type="ARBA" id="ARBA00022837"/>
    </source>
</evidence>
<dbReference type="OrthoDB" id="296561at2759"/>
<dbReference type="SUPFAM" id="SSF47473">
    <property type="entry name" value="EF-hand"/>
    <property type="match status" value="5"/>
</dbReference>
<dbReference type="PANTHER" id="PTHR20875:SF0">
    <property type="entry name" value="GH12158P"/>
    <property type="match status" value="1"/>
</dbReference>
<comment type="caution">
    <text evidence="6">The sequence shown here is derived from an EMBL/GenBank/DDBJ whole genome shotgun (WGS) entry which is preliminary data.</text>
</comment>
<proteinExistence type="predicted"/>
<dbReference type="InterPro" id="IPR011992">
    <property type="entry name" value="EF-hand-dom_pair"/>
</dbReference>
<dbReference type="InterPro" id="IPR002048">
    <property type="entry name" value="EF_hand_dom"/>
</dbReference>
<feature type="domain" description="EF-hand" evidence="5">
    <location>
        <begin position="1045"/>
        <end position="1080"/>
    </location>
</feature>
<dbReference type="Pfam" id="PF13202">
    <property type="entry name" value="EF-hand_5"/>
    <property type="match status" value="3"/>
</dbReference>
<feature type="coiled-coil region" evidence="2">
    <location>
        <begin position="480"/>
        <end position="546"/>
    </location>
</feature>
<evidence type="ECO:0000313" key="7">
    <source>
        <dbReference type="Proteomes" id="UP000187209"/>
    </source>
</evidence>
<feature type="coiled-coil region" evidence="2">
    <location>
        <begin position="313"/>
        <end position="365"/>
    </location>
</feature>
<dbReference type="CDD" id="cd00030">
    <property type="entry name" value="C2"/>
    <property type="match status" value="1"/>
</dbReference>
<feature type="domain" description="C2" evidence="4">
    <location>
        <begin position="771"/>
        <end position="899"/>
    </location>
</feature>
<evidence type="ECO:0000313" key="6">
    <source>
        <dbReference type="EMBL" id="OMJ69796.1"/>
    </source>
</evidence>
<organism evidence="6 7">
    <name type="scientific">Stentor coeruleus</name>
    <dbReference type="NCBI Taxonomy" id="5963"/>
    <lineage>
        <taxon>Eukaryota</taxon>
        <taxon>Sar</taxon>
        <taxon>Alveolata</taxon>
        <taxon>Ciliophora</taxon>
        <taxon>Postciliodesmatophora</taxon>
        <taxon>Heterotrichea</taxon>
        <taxon>Heterotrichida</taxon>
        <taxon>Stentoridae</taxon>
        <taxon>Stentor</taxon>
    </lineage>
</organism>
<dbReference type="EMBL" id="MPUH01001156">
    <property type="protein sequence ID" value="OMJ69796.1"/>
    <property type="molecule type" value="Genomic_DNA"/>
</dbReference>
<dbReference type="Pfam" id="PF13499">
    <property type="entry name" value="EF-hand_7"/>
    <property type="match status" value="6"/>
</dbReference>
<dbReference type="SMART" id="SM00239">
    <property type="entry name" value="C2"/>
    <property type="match status" value="1"/>
</dbReference>
<feature type="domain" description="EF-hand" evidence="5">
    <location>
        <begin position="1137"/>
        <end position="1172"/>
    </location>
</feature>
<feature type="coiled-coil region" evidence="2">
    <location>
        <begin position="158"/>
        <end position="239"/>
    </location>
</feature>
<dbReference type="InterPro" id="IPR018247">
    <property type="entry name" value="EF_Hand_1_Ca_BS"/>
</dbReference>
<reference evidence="6 7" key="1">
    <citation type="submission" date="2016-11" db="EMBL/GenBank/DDBJ databases">
        <title>The macronuclear genome of Stentor coeruleus: a giant cell with tiny introns.</title>
        <authorList>
            <person name="Slabodnick M."/>
            <person name="Ruby J.G."/>
            <person name="Reiff S.B."/>
            <person name="Swart E.C."/>
            <person name="Gosai S."/>
            <person name="Prabakaran S."/>
            <person name="Witkowska E."/>
            <person name="Larue G.E."/>
            <person name="Fisher S."/>
            <person name="Freeman R.M."/>
            <person name="Gunawardena J."/>
            <person name="Chu W."/>
            <person name="Stover N.A."/>
            <person name="Gregory B.D."/>
            <person name="Nowacki M."/>
            <person name="Derisi J."/>
            <person name="Roy S.W."/>
            <person name="Marshall W.F."/>
            <person name="Sood P."/>
        </authorList>
    </citation>
    <scope>NUCLEOTIDE SEQUENCE [LARGE SCALE GENOMIC DNA]</scope>
    <source>
        <strain evidence="6">WM001</strain>
    </source>
</reference>
<feature type="region of interest" description="Disordered" evidence="3">
    <location>
        <begin position="62"/>
        <end position="149"/>
    </location>
</feature>
<sequence>MANSNPLAPSQPKEGYMIPQRPPSIHEGKVSMEALAPTSFAPIPKSPAVLSAPVQQKLSPEVLAPSAFRKPDFEPPPTFQEGQESREFFHSKTVAGPFDPYSEEPNLRPVTSSSTFKKPAKNPLAPGPKVTMTASMQRKKTRPNTYEKMPEKDKADAYFRLQEENMQLKKDHLELEKSIKTMKNQFQKLEKNVKLEREIAENYTGKDFKSSLIDNQTNNEALRSENKLLLQENKILIKAALTGNLNKQLLSRIEGPALNKFSMKPKVLSGAVMFDIKREQNSPPREPTPPPPKTVYIENDYYKYEYEKLFGQFSELQKLLQLEQEKNLDLENRIKGMAPDDSNEIKILKERIRVLEKQLADALESPFLKDDSKLKVLQTEIFGLKEGGVKAEKIIAQLREQIALLIAERDRYKEEFLVLQARVQVKENYMKEFETQLRSIGGMDLNAFMKALGLMKLRGDEPAWSQLDFLEQGTAIPNDLNSLRREVERLKLEKGQLAAEVEKAQSLLVLKNEMEKEKQAMYESEIEQLKIQLRSAQQRTEELARLADYRANRVINLERNQRLNIYDEDNRIVGTKTQITVGELNNAAPEFMETGTEVAHNENILDLWLGEAEYYQTALENTLRGQVSLLGTFISFLTVDFFNMETQSTSLCESLRPKYNIHISFKLTVTDFFIKTLESGYIYLEGHASKGDSHLTFARCQIPLKELLLRSGATSEMNTKTGVIESMATYVSNFDGKTSVGTQNYKIRMRYPLSEAMRWYKEKEEIIELANPKQFALDTIYTYSGPTKTRELIIRLFKCVGLKGQVYPGNLRPFIFFQFFTEPETFSNLSVGPDPVYDQTFKFTVTTTPELKRYLDTETLEILVFDDNAPIREGGQDIIGTAKIPLNSLLLDTAIEGTYILYNFRGLESGKITIGIAWKDSKADQLGYGSPLTEVWEREVYERIAKSLSSRGLGLDSSFSIFDQDQDGLISPQEFRNTLLITLRLPLSEQEIQLLINAINLVEGGITRTIFRQKFSGLLPADRALQQEESWEETILDKVRRRIQEKGLNINQAFSAFDENSDGFISGLEFIKAFRIMDLGLVDSEIERIFKYFDPRGTNRIDYRVFFERVGVSPRRDSSGRSWEEAILDKVRRRIQEKGLNINQAFSAFDENSDGFISGSEFIKAFRIMQLGLTDEEIEKLLKYFDPRGTNKIDYRVFFEKVGVSTSSERSWEERIIEKVRQRIKEKNLSVREAFAAFDENKDGTISASEFIKTFRIMQLGLTDEEIEKLLRYFDPRRTGSINHTTFCDKILQSTQSTPVSKNRWEEQILEKVRKRIREKNLSIRQAFSAFDENKDGMISPSEFIKTFRVMELGLTDDEIESLLSYFNPSKSGNLDYRIFCSKLQDVTIGNEEEILNRVNGRIKEKNLSIRDAFRAFDENKDGIISYAEFIKTFKIMELGISEIDIDKLYNFFDPERTGKIDYRVFCEKIHPTSVRNERKESTPDGRPWEEAILDRVRQRIREKNLSVRKAFAAFDENADGMISPAEFVKTFKIMDIGLTEDEIVRLMGYFDPRKTGSINYRVFCDKIQDSSSSRSFEERKASMKPGWEEAIISQVRNRIKEKNLSLRQAFAAFDENSDGMVSANEFIKAFKAMELGLTDEEILNLMGYFDPRRTGTINYRIFCQKIQEENMGSTRGHEDQRPVSGKWEEAILEQVRKRIREKGISIWQTFTVFDSNRDGLISGQEFVRTFRSMELGISENDINQLLRHFDPQLTNKINYKTFCEKIQDKPLSRTTTENFRQTRFK</sequence>
<feature type="domain" description="EF-hand" evidence="5">
    <location>
        <begin position="1319"/>
        <end position="1354"/>
    </location>
</feature>
<dbReference type="PROSITE" id="PS50222">
    <property type="entry name" value="EF_HAND_2"/>
    <property type="match status" value="9"/>
</dbReference>
<dbReference type="InterPro" id="IPR052603">
    <property type="entry name" value="EFCB6"/>
</dbReference>
<dbReference type="Pfam" id="PF00168">
    <property type="entry name" value="C2"/>
    <property type="match status" value="1"/>
</dbReference>
<feature type="domain" description="EF-hand" evidence="5">
    <location>
        <begin position="950"/>
        <end position="985"/>
    </location>
</feature>
<dbReference type="Gene3D" id="1.10.238.10">
    <property type="entry name" value="EF-hand"/>
    <property type="match status" value="9"/>
</dbReference>
<feature type="domain" description="EF-hand" evidence="5">
    <location>
        <begin position="1405"/>
        <end position="1440"/>
    </location>
</feature>
<evidence type="ECO:0000259" key="4">
    <source>
        <dbReference type="PROSITE" id="PS50004"/>
    </source>
</evidence>
<evidence type="ECO:0000259" key="5">
    <source>
        <dbReference type="PROSITE" id="PS50222"/>
    </source>
</evidence>
<evidence type="ECO:0000256" key="3">
    <source>
        <dbReference type="SAM" id="MobiDB-lite"/>
    </source>
</evidence>
<feature type="domain" description="EF-hand" evidence="5">
    <location>
        <begin position="1702"/>
        <end position="1737"/>
    </location>
</feature>
<feature type="domain" description="EF-hand" evidence="5">
    <location>
        <begin position="1602"/>
        <end position="1637"/>
    </location>
</feature>
<feature type="region of interest" description="Disordered" evidence="3">
    <location>
        <begin position="1"/>
        <end position="25"/>
    </location>
</feature>
<dbReference type="SUPFAM" id="SSF49562">
    <property type="entry name" value="C2 domain (Calcium/lipid-binding domain, CaLB)"/>
    <property type="match status" value="2"/>
</dbReference>
<gene>
    <name evidence="6" type="ORF">SteCoe_32381</name>
</gene>
<evidence type="ECO:0008006" key="8">
    <source>
        <dbReference type="Google" id="ProtNLM"/>
    </source>
</evidence>
<dbReference type="Pfam" id="PF11618">
    <property type="entry name" value="C2-C2_1"/>
    <property type="match status" value="1"/>
</dbReference>
<dbReference type="PROSITE" id="PS50004">
    <property type="entry name" value="C2"/>
    <property type="match status" value="1"/>
</dbReference>